<keyword evidence="3" id="KW-1185">Reference proteome</keyword>
<reference evidence="2 3" key="1">
    <citation type="submission" date="2024-06" db="EMBL/GenBank/DDBJ databases">
        <title>Sorghum-associated microbial communities from plants grown in Nebraska, USA.</title>
        <authorList>
            <person name="Schachtman D."/>
        </authorList>
    </citation>
    <scope>NUCLEOTIDE SEQUENCE [LARGE SCALE GENOMIC DNA]</scope>
    <source>
        <strain evidence="2 3">1073</strain>
    </source>
</reference>
<dbReference type="Proteomes" id="UP001549184">
    <property type="component" value="Unassembled WGS sequence"/>
</dbReference>
<dbReference type="EMBL" id="JBEPMU010000001">
    <property type="protein sequence ID" value="MET3650616.1"/>
    <property type="molecule type" value="Genomic_DNA"/>
</dbReference>
<protein>
    <submittedName>
        <fullName evidence="2">Uncharacterized protein</fullName>
    </submittedName>
</protein>
<feature type="transmembrane region" description="Helical" evidence="1">
    <location>
        <begin position="21"/>
        <end position="41"/>
    </location>
</feature>
<dbReference type="RefSeq" id="WP_354012111.1">
    <property type="nucleotide sequence ID" value="NZ_JBEPMU010000001.1"/>
</dbReference>
<keyword evidence="1" id="KW-0812">Transmembrane</keyword>
<evidence type="ECO:0000256" key="1">
    <source>
        <dbReference type="SAM" id="Phobius"/>
    </source>
</evidence>
<proteinExistence type="predicted"/>
<evidence type="ECO:0000313" key="3">
    <source>
        <dbReference type="Proteomes" id="UP001549184"/>
    </source>
</evidence>
<evidence type="ECO:0000313" key="2">
    <source>
        <dbReference type="EMBL" id="MET3650616.1"/>
    </source>
</evidence>
<keyword evidence="1" id="KW-0472">Membrane</keyword>
<organism evidence="2 3">
    <name type="scientific">Dyella japonica</name>
    <dbReference type="NCBI Taxonomy" id="231455"/>
    <lineage>
        <taxon>Bacteria</taxon>
        <taxon>Pseudomonadati</taxon>
        <taxon>Pseudomonadota</taxon>
        <taxon>Gammaproteobacteria</taxon>
        <taxon>Lysobacterales</taxon>
        <taxon>Rhodanobacteraceae</taxon>
        <taxon>Dyella</taxon>
    </lineage>
</organism>
<name>A0ABV2JP60_9GAMM</name>
<accession>A0ABV2JP60</accession>
<sequence length="70" mass="7711">MTMTFSTRKRQFQPRPSFSMISGILAVVAVASSLAYVHAWGKQAIPFVEWVCGSSAVLLLISLIVDSRRP</sequence>
<gene>
    <name evidence="2" type="ORF">ABIC75_000318</name>
</gene>
<keyword evidence="1" id="KW-1133">Transmembrane helix</keyword>
<comment type="caution">
    <text evidence="2">The sequence shown here is derived from an EMBL/GenBank/DDBJ whole genome shotgun (WGS) entry which is preliminary data.</text>
</comment>
<feature type="transmembrane region" description="Helical" evidence="1">
    <location>
        <begin position="47"/>
        <end position="65"/>
    </location>
</feature>